<dbReference type="InterPro" id="IPR039760">
    <property type="entry name" value="MOFRL_protein"/>
</dbReference>
<keyword evidence="4" id="KW-1185">Reference proteome</keyword>
<sequence>MSNHVRDMRAMAQRLYGCAIAAADPALAVRRHFQRHPDPDDGGRSHLVAIGKAAPAMLAEAMNHVRNPVSALAVTHRGNEATVPGAVVLTAGHPDPDEDGLEASRRIMALLASATGPHDRVYALISGGGSALVPAPRAPLTLQDKQAVTAILLASGLDISAMNLVRQQLSELKGGGLLRHAAPAAVVGLILSDVIGDDLAAVASGPTSPPLGDRQAARALLSGKGLLQDLPLPVRDLLSTPAEPDPVPQARNYLVGSNVISLRAMRDAIAPGWAGRIVSDQLVGDVADAAERIVSAARQAPPDRPTALIFGGETTVTLRGDGKGGRNQELALRVALGMRGWSGLWTFMSAGTDGRDGPTDAAGAIVDPGTLDRIAAAGLDVQSLLANNDSHACLSAANDLLVTGASGTNVADVQVMLIN</sequence>
<dbReference type="Pfam" id="PF05161">
    <property type="entry name" value="MOFRL"/>
    <property type="match status" value="1"/>
</dbReference>
<evidence type="ECO:0000313" key="4">
    <source>
        <dbReference type="Proteomes" id="UP001609376"/>
    </source>
</evidence>
<protein>
    <submittedName>
        <fullName evidence="3">Glycerate kinase</fullName>
    </submittedName>
</protein>
<feature type="domain" description="MOFRL-associated" evidence="2">
    <location>
        <begin position="12"/>
        <end position="238"/>
    </location>
</feature>
<evidence type="ECO:0000313" key="3">
    <source>
        <dbReference type="EMBL" id="MFH5776495.1"/>
    </source>
</evidence>
<dbReference type="InterPro" id="IPR025286">
    <property type="entry name" value="MOFRL_assoc_dom"/>
</dbReference>
<reference evidence="3 4" key="1">
    <citation type="submission" date="2024-10" db="EMBL/GenBank/DDBJ databases">
        <title>Paracoccus drimophilus sp. nov., a novel bacterium from corn roots in Hunan.</title>
        <authorList>
            <person name="Li X."/>
        </authorList>
    </citation>
    <scope>NUCLEOTIDE SEQUENCE [LARGE SCALE GENOMIC DNA]</scope>
    <source>
        <strain evidence="3 4">NGMCC 1.201697</strain>
    </source>
</reference>
<organism evidence="3 4">
    <name type="scientific">Paracoccus broussonetiae subsp. drimophilus</name>
    <dbReference type="NCBI Taxonomy" id="3373869"/>
    <lineage>
        <taxon>Bacteria</taxon>
        <taxon>Pseudomonadati</taxon>
        <taxon>Pseudomonadota</taxon>
        <taxon>Alphaproteobacteria</taxon>
        <taxon>Rhodobacterales</taxon>
        <taxon>Paracoccaceae</taxon>
        <taxon>Paracoccus</taxon>
        <taxon>Paracoccus broussonetiae</taxon>
    </lineage>
</organism>
<comment type="caution">
    <text evidence="3">The sequence shown here is derived from an EMBL/GenBank/DDBJ whole genome shotgun (WGS) entry which is preliminary data.</text>
</comment>
<dbReference type="GO" id="GO:0016301">
    <property type="term" value="F:kinase activity"/>
    <property type="evidence" value="ECO:0007669"/>
    <property type="project" value="UniProtKB-KW"/>
</dbReference>
<dbReference type="Proteomes" id="UP001609376">
    <property type="component" value="Unassembled WGS sequence"/>
</dbReference>
<evidence type="ECO:0000259" key="1">
    <source>
        <dbReference type="Pfam" id="PF05161"/>
    </source>
</evidence>
<dbReference type="Gene3D" id="3.40.1480.10">
    <property type="entry name" value="MOFRL domain"/>
    <property type="match status" value="1"/>
</dbReference>
<dbReference type="PANTHER" id="PTHR12227:SF0">
    <property type="entry name" value="GLYCERATE KINASE"/>
    <property type="match status" value="1"/>
</dbReference>
<keyword evidence="3" id="KW-0418">Kinase</keyword>
<proteinExistence type="predicted"/>
<dbReference type="EMBL" id="JBIMPR010000017">
    <property type="protein sequence ID" value="MFH5776495.1"/>
    <property type="molecule type" value="Genomic_DNA"/>
</dbReference>
<name>A0ABW7LT93_9RHOB</name>
<dbReference type="InterPro" id="IPR007835">
    <property type="entry name" value="MOFRL"/>
</dbReference>
<dbReference type="SUPFAM" id="SSF82544">
    <property type="entry name" value="GckA/TtuD-like"/>
    <property type="match status" value="1"/>
</dbReference>
<gene>
    <name evidence="3" type="ORF">ACHFJ0_19815</name>
</gene>
<dbReference type="Gene3D" id="3.40.50.10180">
    <property type="entry name" value="Glycerate kinase, MOFRL-like N-terminal domain"/>
    <property type="match status" value="1"/>
</dbReference>
<feature type="domain" description="MOFRL" evidence="1">
    <location>
        <begin position="307"/>
        <end position="412"/>
    </location>
</feature>
<evidence type="ECO:0000259" key="2">
    <source>
        <dbReference type="Pfam" id="PF13660"/>
    </source>
</evidence>
<accession>A0ABW7LT93</accession>
<dbReference type="PANTHER" id="PTHR12227">
    <property type="entry name" value="GLYCERATE KINASE"/>
    <property type="match status" value="1"/>
</dbReference>
<dbReference type="InterPro" id="IPR038614">
    <property type="entry name" value="GK_N_sf"/>
</dbReference>
<dbReference type="InterPro" id="IPR037035">
    <property type="entry name" value="GK-like_C_sf"/>
</dbReference>
<keyword evidence="3" id="KW-0808">Transferase</keyword>
<dbReference type="Pfam" id="PF13660">
    <property type="entry name" value="DUF4147"/>
    <property type="match status" value="1"/>
</dbReference>
<dbReference type="RefSeq" id="WP_395135507.1">
    <property type="nucleotide sequence ID" value="NZ_JBIMPR010000017.1"/>
</dbReference>